<keyword evidence="4" id="KW-0410">Iron transport</keyword>
<dbReference type="InterPro" id="IPR003439">
    <property type="entry name" value="ABC_transporter-like_ATP-bd"/>
</dbReference>
<dbReference type="PANTHER" id="PTHR42781">
    <property type="entry name" value="SPERMIDINE/PUTRESCINE IMPORT ATP-BINDING PROTEIN POTA"/>
    <property type="match status" value="1"/>
</dbReference>
<dbReference type="Proteomes" id="UP001595796">
    <property type="component" value="Unassembled WGS sequence"/>
</dbReference>
<keyword evidence="3" id="KW-1003">Cell membrane</keyword>
<dbReference type="InterPro" id="IPR015853">
    <property type="entry name" value="ABC_transpr_FbpC"/>
</dbReference>
<evidence type="ECO:0000256" key="8">
    <source>
        <dbReference type="ARBA" id="ARBA00023065"/>
    </source>
</evidence>
<keyword evidence="5" id="KW-0547">Nucleotide-binding</keyword>
<dbReference type="EMBL" id="JBHSJF010000006">
    <property type="protein sequence ID" value="MFC5067855.1"/>
    <property type="molecule type" value="Genomic_DNA"/>
</dbReference>
<dbReference type="InterPro" id="IPR008995">
    <property type="entry name" value="Mo/tungstate-bd_C_term_dom"/>
</dbReference>
<dbReference type="Pfam" id="PF00005">
    <property type="entry name" value="ABC_tran"/>
    <property type="match status" value="1"/>
</dbReference>
<dbReference type="InterPro" id="IPR050093">
    <property type="entry name" value="ABC_SmlMolc_Importer"/>
</dbReference>
<dbReference type="SUPFAM" id="SSF52540">
    <property type="entry name" value="P-loop containing nucleoside triphosphate hydrolases"/>
    <property type="match status" value="1"/>
</dbReference>
<keyword evidence="6 11" id="KW-0067">ATP-binding</keyword>
<dbReference type="Pfam" id="PF08402">
    <property type="entry name" value="TOBE_2"/>
    <property type="match status" value="1"/>
</dbReference>
<keyword evidence="9" id="KW-0472">Membrane</keyword>
<keyword evidence="2" id="KW-0813">Transport</keyword>
<dbReference type="PANTHER" id="PTHR42781:SF4">
    <property type="entry name" value="SPERMIDINE_PUTRESCINE IMPORT ATP-BINDING PROTEIN POTA"/>
    <property type="match status" value="1"/>
</dbReference>
<sequence length="336" mass="35778">MTKHLRISGVSKSFPTRQVLHGIDLDVPRGTVLALLGPSGSGKSTLLRLIAGFERVDAGEIVIDGGVVASTRTFVPPEKRRVGYVPQDGALFPHLTVRGNVGYGLPRAERKSKRVDEMLSLVGLDEFADRYPRELSGGQQQRVALARALAPASGLILLDEPFNALDLELRRTVSEEVIALLRQTGTTAIFVTHDPGEAFGAADLVAVMQDGRIMQCDTPSEVYGSPENAVVARLTGTANLLEGVVRGSVIETPLGTFEVRNGVLDGRAVAMLRPEQIAIGGSGVEAKVIARRFRGDHTTLVVQGQDFTATVRAPGHVAGDIVRLSADCDCVAFDAP</sequence>
<name>A0ABV9Z277_9HYPH</name>
<protein>
    <submittedName>
        <fullName evidence="11">ABC transporter ATP-binding protein</fullName>
    </submittedName>
</protein>
<dbReference type="SMART" id="SM00382">
    <property type="entry name" value="AAA"/>
    <property type="match status" value="1"/>
</dbReference>
<evidence type="ECO:0000256" key="1">
    <source>
        <dbReference type="ARBA" id="ARBA00005417"/>
    </source>
</evidence>
<evidence type="ECO:0000256" key="9">
    <source>
        <dbReference type="ARBA" id="ARBA00023136"/>
    </source>
</evidence>
<comment type="caution">
    <text evidence="11">The sequence shown here is derived from an EMBL/GenBank/DDBJ whole genome shotgun (WGS) entry which is preliminary data.</text>
</comment>
<dbReference type="InterPro" id="IPR013611">
    <property type="entry name" value="Transp-assoc_OB_typ2"/>
</dbReference>
<reference evidence="12" key="1">
    <citation type="journal article" date="2019" name="Int. J. Syst. Evol. Microbiol.">
        <title>The Global Catalogue of Microorganisms (GCM) 10K type strain sequencing project: providing services to taxonomists for standard genome sequencing and annotation.</title>
        <authorList>
            <consortium name="The Broad Institute Genomics Platform"/>
            <consortium name="The Broad Institute Genome Sequencing Center for Infectious Disease"/>
            <person name="Wu L."/>
            <person name="Ma J."/>
        </authorList>
    </citation>
    <scope>NUCLEOTIDE SEQUENCE [LARGE SCALE GENOMIC DNA]</scope>
    <source>
        <strain evidence="12">CGMCC 1.16444</strain>
    </source>
</reference>
<dbReference type="InterPro" id="IPR027417">
    <property type="entry name" value="P-loop_NTPase"/>
</dbReference>
<dbReference type="CDD" id="cd03259">
    <property type="entry name" value="ABC_Carb_Solutes_like"/>
    <property type="match status" value="1"/>
</dbReference>
<dbReference type="InterPro" id="IPR017871">
    <property type="entry name" value="ABC_transporter-like_CS"/>
</dbReference>
<accession>A0ABV9Z277</accession>
<dbReference type="GO" id="GO:0005524">
    <property type="term" value="F:ATP binding"/>
    <property type="evidence" value="ECO:0007669"/>
    <property type="project" value="UniProtKB-KW"/>
</dbReference>
<evidence type="ECO:0000256" key="5">
    <source>
        <dbReference type="ARBA" id="ARBA00022741"/>
    </source>
</evidence>
<dbReference type="InterPro" id="IPR003593">
    <property type="entry name" value="AAA+_ATPase"/>
</dbReference>
<evidence type="ECO:0000313" key="12">
    <source>
        <dbReference type="Proteomes" id="UP001595796"/>
    </source>
</evidence>
<keyword evidence="7" id="KW-0408">Iron</keyword>
<evidence type="ECO:0000256" key="2">
    <source>
        <dbReference type="ARBA" id="ARBA00022448"/>
    </source>
</evidence>
<keyword evidence="12" id="KW-1185">Reference proteome</keyword>
<evidence type="ECO:0000256" key="3">
    <source>
        <dbReference type="ARBA" id="ARBA00022475"/>
    </source>
</evidence>
<keyword evidence="8" id="KW-0406">Ion transport</keyword>
<evidence type="ECO:0000256" key="6">
    <source>
        <dbReference type="ARBA" id="ARBA00022840"/>
    </source>
</evidence>
<dbReference type="SUPFAM" id="SSF50331">
    <property type="entry name" value="MOP-like"/>
    <property type="match status" value="1"/>
</dbReference>
<evidence type="ECO:0000259" key="10">
    <source>
        <dbReference type="PROSITE" id="PS50893"/>
    </source>
</evidence>
<dbReference type="Gene3D" id="3.40.50.300">
    <property type="entry name" value="P-loop containing nucleotide triphosphate hydrolases"/>
    <property type="match status" value="1"/>
</dbReference>
<gene>
    <name evidence="11" type="ORF">ACFPFW_07465</name>
</gene>
<feature type="domain" description="ABC transporter" evidence="10">
    <location>
        <begin position="5"/>
        <end position="235"/>
    </location>
</feature>
<evidence type="ECO:0000256" key="4">
    <source>
        <dbReference type="ARBA" id="ARBA00022496"/>
    </source>
</evidence>
<proteinExistence type="inferred from homology"/>
<comment type="similarity">
    <text evidence="1">Belongs to the ABC transporter superfamily.</text>
</comment>
<evidence type="ECO:0000256" key="7">
    <source>
        <dbReference type="ARBA" id="ARBA00023004"/>
    </source>
</evidence>
<dbReference type="RefSeq" id="WP_379770124.1">
    <property type="nucleotide sequence ID" value="NZ_JBHSJF010000006.1"/>
</dbReference>
<dbReference type="PROSITE" id="PS00211">
    <property type="entry name" value="ABC_TRANSPORTER_1"/>
    <property type="match status" value="1"/>
</dbReference>
<organism evidence="11 12">
    <name type="scientific">Flaviflagellibacter deserti</name>
    <dbReference type="NCBI Taxonomy" id="2267266"/>
    <lineage>
        <taxon>Bacteria</taxon>
        <taxon>Pseudomonadati</taxon>
        <taxon>Pseudomonadota</taxon>
        <taxon>Alphaproteobacteria</taxon>
        <taxon>Hyphomicrobiales</taxon>
        <taxon>Flaviflagellibacter</taxon>
    </lineage>
</organism>
<dbReference type="PROSITE" id="PS50893">
    <property type="entry name" value="ABC_TRANSPORTER_2"/>
    <property type="match status" value="1"/>
</dbReference>
<evidence type="ECO:0000313" key="11">
    <source>
        <dbReference type="EMBL" id="MFC5067855.1"/>
    </source>
</evidence>